<dbReference type="Pfam" id="PF00199">
    <property type="entry name" value="Catalase"/>
    <property type="match status" value="1"/>
</dbReference>
<dbReference type="InterPro" id="IPR024168">
    <property type="entry name" value="Catalase_SrpA-type_pred"/>
</dbReference>
<evidence type="ECO:0000256" key="3">
    <source>
        <dbReference type="ARBA" id="ARBA00022617"/>
    </source>
</evidence>
<name>A0A266QE74_9GAMM</name>
<evidence type="ECO:0000256" key="2">
    <source>
        <dbReference type="ARBA" id="ARBA00022559"/>
    </source>
</evidence>
<feature type="active site" evidence="8">
    <location>
        <position position="48"/>
    </location>
</feature>
<feature type="binding site" description="axial binding residue" evidence="9">
    <location>
        <position position="317"/>
    </location>
    <ligand>
        <name>heme</name>
        <dbReference type="ChEBI" id="CHEBI:30413"/>
    </ligand>
    <ligandPart>
        <name>Fe</name>
        <dbReference type="ChEBI" id="CHEBI:18248"/>
    </ligandPart>
</feature>
<dbReference type="GO" id="GO:0046872">
    <property type="term" value="F:metal ion binding"/>
    <property type="evidence" value="ECO:0007669"/>
    <property type="project" value="UniProtKB-KW"/>
</dbReference>
<dbReference type="GO" id="GO:0005737">
    <property type="term" value="C:cytoplasm"/>
    <property type="evidence" value="ECO:0007669"/>
    <property type="project" value="TreeGrafter"/>
</dbReference>
<dbReference type="PIRSF" id="PIRSF000296">
    <property type="entry name" value="SrpA"/>
    <property type="match status" value="1"/>
</dbReference>
<proteinExistence type="inferred from homology"/>
<feature type="signal peptide" evidence="10">
    <location>
        <begin position="1"/>
        <end position="15"/>
    </location>
</feature>
<evidence type="ECO:0000256" key="7">
    <source>
        <dbReference type="PIRNR" id="PIRNR000296"/>
    </source>
</evidence>
<feature type="domain" description="Catalase core" evidence="11">
    <location>
        <begin position="5"/>
        <end position="325"/>
    </location>
</feature>
<evidence type="ECO:0000256" key="5">
    <source>
        <dbReference type="ARBA" id="ARBA00023002"/>
    </source>
</evidence>
<accession>A0A266QE74</accession>
<sequence length="328" mass="35113">MVTALIALGAGTVSAAEPPTAAPSVGPQELIQTFEAVAGVHKGMRRGHAKGYCAKGLFTGTDGANQYSRSPIFNGTPHPVTMRFSLGGGNPAANDAARGPRGVALQIKLPDGQMHNMAMLSTPMFPAKNPTVFNGLLQTFIPDPKTGKPDPAKTAAYRAEHPDTQAQPAWLASHNPSWSYGSTRYFGIHTFFFTGSDGKRHKVRWQFNPTAGEKLLSDEELANAGSDFLIDHLREQLAKGPVRWDMVISLGEANDSEIDPSQTWPDNRPTVTLATLSLSTADATDKDCEAVNFDPNRVTPGVEPSADPVLQMRSAAYAISFGKRLSGQ</sequence>
<evidence type="ECO:0000256" key="6">
    <source>
        <dbReference type="ARBA" id="ARBA00023004"/>
    </source>
</evidence>
<keyword evidence="4 7" id="KW-0479">Metal-binding</keyword>
<keyword evidence="5 7" id="KW-0560">Oxidoreductase</keyword>
<dbReference type="Proteomes" id="UP000216101">
    <property type="component" value="Unassembled WGS sequence"/>
</dbReference>
<dbReference type="EC" id="1.11.1.-" evidence="7"/>
<dbReference type="SMART" id="SM01060">
    <property type="entry name" value="Catalase"/>
    <property type="match status" value="1"/>
</dbReference>
<comment type="function">
    <text evidence="7">Has an organic peroxide-dependent peroxidase activity.</text>
</comment>
<dbReference type="InterPro" id="IPR011614">
    <property type="entry name" value="Catalase_core"/>
</dbReference>
<comment type="cofactor">
    <cofactor evidence="7">
        <name>heme</name>
        <dbReference type="ChEBI" id="CHEBI:30413"/>
    </cofactor>
</comment>
<evidence type="ECO:0000256" key="1">
    <source>
        <dbReference type="ARBA" id="ARBA00005329"/>
    </source>
</evidence>
<gene>
    <name evidence="12" type="ORF">CBP51_03815</name>
</gene>
<dbReference type="AlphaFoldDB" id="A0A266QE74"/>
<dbReference type="CDD" id="cd08153">
    <property type="entry name" value="srpA_like"/>
    <property type="match status" value="1"/>
</dbReference>
<dbReference type="Gene3D" id="2.40.180.10">
    <property type="entry name" value="Catalase core domain"/>
    <property type="match status" value="1"/>
</dbReference>
<keyword evidence="3 7" id="KW-0349">Heme</keyword>
<reference evidence="13" key="1">
    <citation type="submission" date="2017-05" db="EMBL/GenBank/DDBJ databases">
        <authorList>
            <person name="Barney B.M."/>
        </authorList>
    </citation>
    <scope>NUCLEOTIDE SEQUENCE [LARGE SCALE GENOMIC DNA]</scope>
    <source>
        <strain evidence="13">PSBB022</strain>
    </source>
</reference>
<dbReference type="EMBL" id="NHNI01000001">
    <property type="protein sequence ID" value="OZY87926.1"/>
    <property type="molecule type" value="Genomic_DNA"/>
</dbReference>
<keyword evidence="2 7" id="KW-0575">Peroxidase</keyword>
<dbReference type="GO" id="GO:0042744">
    <property type="term" value="P:hydrogen peroxide catabolic process"/>
    <property type="evidence" value="ECO:0007669"/>
    <property type="project" value="TreeGrafter"/>
</dbReference>
<dbReference type="PANTHER" id="PTHR11465:SF9">
    <property type="entry name" value="CATALASE"/>
    <property type="match status" value="1"/>
</dbReference>
<evidence type="ECO:0000256" key="8">
    <source>
        <dbReference type="PIRSR" id="PIRSR000296-1"/>
    </source>
</evidence>
<dbReference type="GO" id="GO:0042542">
    <property type="term" value="P:response to hydrogen peroxide"/>
    <property type="evidence" value="ECO:0007669"/>
    <property type="project" value="TreeGrafter"/>
</dbReference>
<keyword evidence="10" id="KW-0732">Signal</keyword>
<dbReference type="Gene3D" id="1.20.1280.120">
    <property type="match status" value="1"/>
</dbReference>
<dbReference type="InterPro" id="IPR018028">
    <property type="entry name" value="Catalase"/>
</dbReference>
<evidence type="ECO:0000313" key="12">
    <source>
        <dbReference type="EMBL" id="OZY87926.1"/>
    </source>
</evidence>
<evidence type="ECO:0000256" key="9">
    <source>
        <dbReference type="PIRSR" id="PIRSR000296-2"/>
    </source>
</evidence>
<evidence type="ECO:0000256" key="4">
    <source>
        <dbReference type="ARBA" id="ARBA00022723"/>
    </source>
</evidence>
<dbReference type="PROSITE" id="PS51402">
    <property type="entry name" value="CATALASE_3"/>
    <property type="match status" value="1"/>
</dbReference>
<comment type="similarity">
    <text evidence="1 7">Belongs to the catalase family.</text>
</comment>
<dbReference type="GO" id="GO:0020037">
    <property type="term" value="F:heme binding"/>
    <property type="evidence" value="ECO:0007669"/>
    <property type="project" value="InterPro"/>
</dbReference>
<evidence type="ECO:0000313" key="13">
    <source>
        <dbReference type="Proteomes" id="UP000216101"/>
    </source>
</evidence>
<dbReference type="GO" id="GO:0004096">
    <property type="term" value="F:catalase activity"/>
    <property type="evidence" value="ECO:0007669"/>
    <property type="project" value="InterPro"/>
</dbReference>
<keyword evidence="13" id="KW-1185">Reference proteome</keyword>
<dbReference type="InterPro" id="IPR020835">
    <property type="entry name" value="Catalase_sf"/>
</dbReference>
<feature type="chain" id="PRO_5012967018" description="Catalase-related peroxidase" evidence="10">
    <location>
        <begin position="16"/>
        <end position="328"/>
    </location>
</feature>
<comment type="caution">
    <text evidence="12">The sequence shown here is derived from an EMBL/GenBank/DDBJ whole genome shotgun (WGS) entry which is preliminary data.</text>
</comment>
<keyword evidence="6 7" id="KW-0408">Iron</keyword>
<dbReference type="SUPFAM" id="SSF56634">
    <property type="entry name" value="Heme-dependent catalase-like"/>
    <property type="match status" value="1"/>
</dbReference>
<protein>
    <recommendedName>
        <fullName evidence="7">Catalase-related peroxidase</fullName>
        <ecNumber evidence="7">1.11.1.-</ecNumber>
    </recommendedName>
</protein>
<evidence type="ECO:0000256" key="10">
    <source>
        <dbReference type="SAM" id="SignalP"/>
    </source>
</evidence>
<evidence type="ECO:0000259" key="11">
    <source>
        <dbReference type="SMART" id="SM01060"/>
    </source>
</evidence>
<organism evidence="12 13">
    <name type="scientific">Cellvibrio mixtus</name>
    <dbReference type="NCBI Taxonomy" id="39650"/>
    <lineage>
        <taxon>Bacteria</taxon>
        <taxon>Pseudomonadati</taxon>
        <taxon>Pseudomonadota</taxon>
        <taxon>Gammaproteobacteria</taxon>
        <taxon>Cellvibrionales</taxon>
        <taxon>Cellvibrionaceae</taxon>
        <taxon>Cellvibrio</taxon>
    </lineage>
</organism>
<dbReference type="PANTHER" id="PTHR11465">
    <property type="entry name" value="CATALASE"/>
    <property type="match status" value="1"/>
</dbReference>